<evidence type="ECO:0000256" key="1">
    <source>
        <dbReference type="SAM" id="MobiDB-lite"/>
    </source>
</evidence>
<dbReference type="RefSeq" id="WP_184210360.1">
    <property type="nucleotide sequence ID" value="NZ_JACHIF010000007.1"/>
</dbReference>
<evidence type="ECO:0000313" key="3">
    <source>
        <dbReference type="EMBL" id="MBB5039015.1"/>
    </source>
</evidence>
<dbReference type="Gene3D" id="2.60.40.10">
    <property type="entry name" value="Immunoglobulins"/>
    <property type="match status" value="2"/>
</dbReference>
<dbReference type="GO" id="GO:0005509">
    <property type="term" value="F:calcium ion binding"/>
    <property type="evidence" value="ECO:0007669"/>
    <property type="project" value="InterPro"/>
</dbReference>
<dbReference type="SUPFAM" id="SSF49265">
    <property type="entry name" value="Fibronectin type III"/>
    <property type="match status" value="1"/>
</dbReference>
<dbReference type="InterPro" id="IPR025507">
    <property type="entry name" value="DUF4394"/>
</dbReference>
<dbReference type="Proteomes" id="UP000534294">
    <property type="component" value="Unassembled WGS sequence"/>
</dbReference>
<feature type="domain" description="DUF4394" evidence="2">
    <location>
        <begin position="340"/>
        <end position="591"/>
    </location>
</feature>
<reference evidence="3 4" key="1">
    <citation type="submission" date="2020-08" db="EMBL/GenBank/DDBJ databases">
        <title>Genomic Encyclopedia of Type Strains, Phase IV (KMG-IV): sequencing the most valuable type-strain genomes for metagenomic binning, comparative biology and taxonomic classification.</title>
        <authorList>
            <person name="Goeker M."/>
        </authorList>
    </citation>
    <scope>NUCLEOTIDE SEQUENCE [LARGE SCALE GENOMIC DNA]</scope>
    <source>
        <strain evidence="3 4">DSM 12251</strain>
    </source>
</reference>
<dbReference type="GO" id="GO:0016020">
    <property type="term" value="C:membrane"/>
    <property type="evidence" value="ECO:0007669"/>
    <property type="project" value="InterPro"/>
</dbReference>
<protein>
    <recommendedName>
        <fullName evidence="2">DUF4394 domain-containing protein</fullName>
    </recommendedName>
</protein>
<sequence length="1162" mass="118375">MKTLNAHSHAQPLRTRAAPARPSQQTALHRGPASSAKTWLCSIACLLALPWANAADLTTPVYLLNEDNTLATATLGTVSSPASSIAITGVQAGDTLVTMDVRPQNQALYALGVNATAETLSLYHVSPTSGLAVLLGTSSSIADSTGLTIDLPTTGWDIDFNPAVDRLRVINSSGLNFRMNPNNGAVVDANAGVAGNQIDSNINGATTTVSATAYTNSQPNNGNITTQYTLDAATDSIYIQNPPNNGTQTNAIPVSISGMPLAILEVAGFDIEPGVNALASNSVPMNGLAYAILRTSGSSGLYEINLNTGAATFLGSSAVRSFALRTRLGAAVALDATGTNLVRFSPFTPGTTTTVAVTGIMNGETLIGTDLRPATGQLMSLGVNADTNTATLYLIDPQTGAATIVGTTAGTIAYQDAAGTPTDLPSPLTTGYGFDFNPTVDRIRVVTSTGLNFRVNPLTGTAVDGSTIDAGTNPDGGINGGANGVSHTAYTNSFGGTTLTTQYVLDDVNNLLFIQNPPNAGTLTAGTPITLGGDILDLSKTGGFDIPNFVTVSASNSPAVGQGWLVSDVGGISSLYQINLANGTTTQIGVTSTPLSSLSILSVPVAPTLISPTVANVEAFTATLGGSLTDHGGAPILDRGIVISLTSSNASPLIGGTGVTQVTTMSTANTFTVPVEGLTGNSAYSFKAYATTIAGTSYSPVATFTTGFVEIPEFADASVGASVDLSFDKVPGTTLTVAGLPQGLKFNPATGTITGRATTAGVYIISITAKLAGGNTQVFEEILVIQALPKTAVGTFIGTVSAEPTVNANAGGRFDLTTTTTGAYTLKITQLTKTLMFKGFLNTTPGTDPTLSATATDGTEILLTLTSGNEVGGTFTTTAGFTGLSGWRKTFDKVINPAQDEMGYYSVALDLQPGSVGNVTIPQGSGYAAVTIALDGTTTVNGRTADGNTILSSGFVGPNGEVLIFQSLYNKLGSIQGNLGLTLGASGNYAENVLDGTVAWVKPATVTRTYANAFGPITLDVYGKYLARAAAGSVVLGLPSSSDPASLVFTQGGIALASINPNITDGVSLQRPSLKLTLPTPGSSENPGRTTLMLKAANGTLTGSFTLKDGTLQRKATFQGMIVRGADNSLLASGYFLLPQIPVGNETAAKAPILSGRFDLVP</sequence>
<proteinExistence type="predicted"/>
<evidence type="ECO:0000259" key="2">
    <source>
        <dbReference type="Pfam" id="PF14339"/>
    </source>
</evidence>
<evidence type="ECO:0000313" key="4">
    <source>
        <dbReference type="Proteomes" id="UP000534294"/>
    </source>
</evidence>
<keyword evidence="4" id="KW-1185">Reference proteome</keyword>
<accession>A0A7W7YN51</accession>
<dbReference type="EMBL" id="JACHIF010000007">
    <property type="protein sequence ID" value="MBB5039015.1"/>
    <property type="molecule type" value="Genomic_DNA"/>
</dbReference>
<name>A0A7W7YN51_9BACT</name>
<dbReference type="AlphaFoldDB" id="A0A7W7YN51"/>
<gene>
    <name evidence="3" type="ORF">HNQ64_003284</name>
</gene>
<dbReference type="SUPFAM" id="SSF49313">
    <property type="entry name" value="Cadherin-like"/>
    <property type="match status" value="1"/>
</dbReference>
<dbReference type="InterPro" id="IPR015919">
    <property type="entry name" value="Cadherin-like_sf"/>
</dbReference>
<feature type="domain" description="DUF4394" evidence="2">
    <location>
        <begin position="70"/>
        <end position="316"/>
    </location>
</feature>
<dbReference type="Pfam" id="PF14339">
    <property type="entry name" value="DUF4394"/>
    <property type="match status" value="2"/>
</dbReference>
<organism evidence="3 4">
    <name type="scientific">Prosthecobacter dejongeii</name>
    <dbReference type="NCBI Taxonomy" id="48465"/>
    <lineage>
        <taxon>Bacteria</taxon>
        <taxon>Pseudomonadati</taxon>
        <taxon>Verrucomicrobiota</taxon>
        <taxon>Verrucomicrobiia</taxon>
        <taxon>Verrucomicrobiales</taxon>
        <taxon>Verrucomicrobiaceae</taxon>
        <taxon>Prosthecobacter</taxon>
    </lineage>
</organism>
<feature type="region of interest" description="Disordered" evidence="1">
    <location>
        <begin position="1"/>
        <end position="31"/>
    </location>
</feature>
<dbReference type="InterPro" id="IPR036116">
    <property type="entry name" value="FN3_sf"/>
</dbReference>
<dbReference type="InterPro" id="IPR013783">
    <property type="entry name" value="Ig-like_fold"/>
</dbReference>
<comment type="caution">
    <text evidence="3">The sequence shown here is derived from an EMBL/GenBank/DDBJ whole genome shotgun (WGS) entry which is preliminary data.</text>
</comment>